<accession>A0A0E9XRZ0</accession>
<reference evidence="2" key="1">
    <citation type="submission" date="2014-11" db="EMBL/GenBank/DDBJ databases">
        <authorList>
            <person name="Amaro Gonzalez C."/>
        </authorList>
    </citation>
    <scope>NUCLEOTIDE SEQUENCE</scope>
</reference>
<keyword evidence="1" id="KW-0812">Transmembrane</keyword>
<feature type="transmembrane region" description="Helical" evidence="1">
    <location>
        <begin position="21"/>
        <end position="44"/>
    </location>
</feature>
<dbReference type="EMBL" id="GBXM01003376">
    <property type="protein sequence ID" value="JAI05202.1"/>
    <property type="molecule type" value="Transcribed_RNA"/>
</dbReference>
<evidence type="ECO:0000256" key="1">
    <source>
        <dbReference type="SAM" id="Phobius"/>
    </source>
</evidence>
<proteinExistence type="predicted"/>
<reference evidence="2" key="2">
    <citation type="journal article" date="2015" name="Fish Shellfish Immunol.">
        <title>Early steps in the European eel (Anguilla anguilla)-Vibrio vulnificus interaction in the gills: Role of the RtxA13 toxin.</title>
        <authorList>
            <person name="Callol A."/>
            <person name="Pajuelo D."/>
            <person name="Ebbesson L."/>
            <person name="Teles M."/>
            <person name="MacKenzie S."/>
            <person name="Amaro C."/>
        </authorList>
    </citation>
    <scope>NUCLEOTIDE SEQUENCE</scope>
</reference>
<keyword evidence="1" id="KW-0472">Membrane</keyword>
<evidence type="ECO:0000313" key="2">
    <source>
        <dbReference type="EMBL" id="JAI05202.1"/>
    </source>
</evidence>
<protein>
    <submittedName>
        <fullName evidence="2">Uncharacterized protein</fullName>
    </submittedName>
</protein>
<name>A0A0E9XRZ0_ANGAN</name>
<dbReference type="AlphaFoldDB" id="A0A0E9XRZ0"/>
<keyword evidence="1" id="KW-1133">Transmembrane helix</keyword>
<sequence>MSFEKAFYKDVITFKFHKVVLTHYIAGQIVRIVNGILSMLFIVIDLARGGLGFVQLLVSTWHSEIISCVHKSKLIVVWISKLLF</sequence>
<organism evidence="2">
    <name type="scientific">Anguilla anguilla</name>
    <name type="common">European freshwater eel</name>
    <name type="synonym">Muraena anguilla</name>
    <dbReference type="NCBI Taxonomy" id="7936"/>
    <lineage>
        <taxon>Eukaryota</taxon>
        <taxon>Metazoa</taxon>
        <taxon>Chordata</taxon>
        <taxon>Craniata</taxon>
        <taxon>Vertebrata</taxon>
        <taxon>Euteleostomi</taxon>
        <taxon>Actinopterygii</taxon>
        <taxon>Neopterygii</taxon>
        <taxon>Teleostei</taxon>
        <taxon>Anguilliformes</taxon>
        <taxon>Anguillidae</taxon>
        <taxon>Anguilla</taxon>
    </lineage>
</organism>